<dbReference type="EMBL" id="AVOT02003669">
    <property type="protein sequence ID" value="MBW0474227.1"/>
    <property type="molecule type" value="Genomic_DNA"/>
</dbReference>
<proteinExistence type="predicted"/>
<feature type="region of interest" description="Disordered" evidence="1">
    <location>
        <begin position="98"/>
        <end position="119"/>
    </location>
</feature>
<comment type="caution">
    <text evidence="2">The sequence shown here is derived from an EMBL/GenBank/DDBJ whole genome shotgun (WGS) entry which is preliminary data.</text>
</comment>
<evidence type="ECO:0000313" key="3">
    <source>
        <dbReference type="Proteomes" id="UP000765509"/>
    </source>
</evidence>
<evidence type="ECO:0000256" key="1">
    <source>
        <dbReference type="SAM" id="MobiDB-lite"/>
    </source>
</evidence>
<name>A0A9Q3C0P8_9BASI</name>
<accession>A0A9Q3C0P8</accession>
<sequence length="119" mass="13338">MSTLYKIVHEDLQPLLYNQRDFGQDIQSLRMASDQTSVISLCDIANTDGLVNITERAAAGFQLRSLKQDSSLSSLVQNLYDIEPFTIKKVIKRLLAEHGRQKSSDGDVILNVNNSNNNQ</sequence>
<keyword evidence="3" id="KW-1185">Reference proteome</keyword>
<dbReference type="AlphaFoldDB" id="A0A9Q3C0P8"/>
<dbReference type="Proteomes" id="UP000765509">
    <property type="component" value="Unassembled WGS sequence"/>
</dbReference>
<organism evidence="2 3">
    <name type="scientific">Austropuccinia psidii MF-1</name>
    <dbReference type="NCBI Taxonomy" id="1389203"/>
    <lineage>
        <taxon>Eukaryota</taxon>
        <taxon>Fungi</taxon>
        <taxon>Dikarya</taxon>
        <taxon>Basidiomycota</taxon>
        <taxon>Pucciniomycotina</taxon>
        <taxon>Pucciniomycetes</taxon>
        <taxon>Pucciniales</taxon>
        <taxon>Sphaerophragmiaceae</taxon>
        <taxon>Austropuccinia</taxon>
    </lineage>
</organism>
<reference evidence="2" key="1">
    <citation type="submission" date="2021-03" db="EMBL/GenBank/DDBJ databases">
        <title>Draft genome sequence of rust myrtle Austropuccinia psidii MF-1, a brazilian biotype.</title>
        <authorList>
            <person name="Quecine M.C."/>
            <person name="Pachon D.M.R."/>
            <person name="Bonatelli M.L."/>
            <person name="Correr F.H."/>
            <person name="Franceschini L.M."/>
            <person name="Leite T.F."/>
            <person name="Margarido G.R.A."/>
            <person name="Almeida C.A."/>
            <person name="Ferrarezi J.A."/>
            <person name="Labate C.A."/>
        </authorList>
    </citation>
    <scope>NUCLEOTIDE SEQUENCE</scope>
    <source>
        <strain evidence="2">MF-1</strain>
    </source>
</reference>
<dbReference type="OrthoDB" id="2513590at2759"/>
<evidence type="ECO:0000313" key="2">
    <source>
        <dbReference type="EMBL" id="MBW0474227.1"/>
    </source>
</evidence>
<gene>
    <name evidence="2" type="ORF">O181_013942</name>
</gene>
<protein>
    <submittedName>
        <fullName evidence="2">Uncharacterized protein</fullName>
    </submittedName>
</protein>